<feature type="domain" description="FLYWCH-type" evidence="5">
    <location>
        <begin position="12"/>
        <end position="69"/>
    </location>
</feature>
<keyword evidence="3" id="KW-0862">Zinc</keyword>
<evidence type="ECO:0000256" key="4">
    <source>
        <dbReference type="SAM" id="MobiDB-lite"/>
    </source>
</evidence>
<dbReference type="Gene3D" id="2.20.25.240">
    <property type="match status" value="1"/>
</dbReference>
<proteinExistence type="predicted"/>
<keyword evidence="2" id="KW-0863">Zinc-finger</keyword>
<keyword evidence="7" id="KW-1185">Reference proteome</keyword>
<accession>A0AAE1I113</accession>
<evidence type="ECO:0000259" key="5">
    <source>
        <dbReference type="Pfam" id="PF04500"/>
    </source>
</evidence>
<evidence type="ECO:0000313" key="6">
    <source>
        <dbReference type="EMBL" id="KAK3931304.1"/>
    </source>
</evidence>
<dbReference type="GO" id="GO:0008270">
    <property type="term" value="F:zinc ion binding"/>
    <property type="evidence" value="ECO:0007669"/>
    <property type="project" value="UniProtKB-KW"/>
</dbReference>
<dbReference type="GO" id="GO:0005840">
    <property type="term" value="C:ribosome"/>
    <property type="evidence" value="ECO:0007669"/>
    <property type="project" value="UniProtKB-KW"/>
</dbReference>
<feature type="compositionally biased region" description="Polar residues" evidence="4">
    <location>
        <begin position="139"/>
        <end position="154"/>
    </location>
</feature>
<gene>
    <name evidence="6" type="ORF">KUF71_025564</name>
</gene>
<sequence length="154" mass="17001">MTGRGAGSKVRYTTTHRGARKAIFGGYMYVFRREKKDGAGWRCDQRGKCLGRMTVLPDNTVLDEQPHSHAPDWGGHKEGCRGVQGNNRCCRAEQGSTRFERDRNETAMICELEEDGAKSEAARPASRAQGVDGPRGDSSKIQNNSQRCTPSMPP</sequence>
<feature type="region of interest" description="Disordered" evidence="4">
    <location>
        <begin position="111"/>
        <end position="154"/>
    </location>
</feature>
<comment type="caution">
    <text evidence="6">The sequence shown here is derived from an EMBL/GenBank/DDBJ whole genome shotgun (WGS) entry which is preliminary data.</text>
</comment>
<evidence type="ECO:0000313" key="7">
    <source>
        <dbReference type="Proteomes" id="UP001219518"/>
    </source>
</evidence>
<reference evidence="6" key="1">
    <citation type="submission" date="2021-07" db="EMBL/GenBank/DDBJ databases">
        <authorList>
            <person name="Catto M.A."/>
            <person name="Jacobson A."/>
            <person name="Kennedy G."/>
            <person name="Labadie P."/>
            <person name="Hunt B.G."/>
            <person name="Srinivasan R."/>
        </authorList>
    </citation>
    <scope>NUCLEOTIDE SEQUENCE</scope>
    <source>
        <strain evidence="6">PL_HMW_Pooled</strain>
        <tissue evidence="6">Head</tissue>
    </source>
</reference>
<keyword evidence="6" id="KW-0687">Ribonucleoprotein</keyword>
<keyword evidence="6" id="KW-0689">Ribosomal protein</keyword>
<reference evidence="6" key="2">
    <citation type="journal article" date="2023" name="BMC Genomics">
        <title>Pest status, molecular evolution, and epigenetic factors derived from the genome assembly of Frankliniella fusca, a thysanopteran phytovirus vector.</title>
        <authorList>
            <person name="Catto M.A."/>
            <person name="Labadie P.E."/>
            <person name="Jacobson A.L."/>
            <person name="Kennedy G.G."/>
            <person name="Srinivasan R."/>
            <person name="Hunt B.G."/>
        </authorList>
    </citation>
    <scope>NUCLEOTIDE SEQUENCE</scope>
    <source>
        <strain evidence="6">PL_HMW_Pooled</strain>
    </source>
</reference>
<dbReference type="Proteomes" id="UP001219518">
    <property type="component" value="Unassembled WGS sequence"/>
</dbReference>
<organism evidence="6 7">
    <name type="scientific">Frankliniella fusca</name>
    <dbReference type="NCBI Taxonomy" id="407009"/>
    <lineage>
        <taxon>Eukaryota</taxon>
        <taxon>Metazoa</taxon>
        <taxon>Ecdysozoa</taxon>
        <taxon>Arthropoda</taxon>
        <taxon>Hexapoda</taxon>
        <taxon>Insecta</taxon>
        <taxon>Pterygota</taxon>
        <taxon>Neoptera</taxon>
        <taxon>Paraneoptera</taxon>
        <taxon>Thysanoptera</taxon>
        <taxon>Terebrantia</taxon>
        <taxon>Thripoidea</taxon>
        <taxon>Thripidae</taxon>
        <taxon>Frankliniella</taxon>
    </lineage>
</organism>
<keyword evidence="1" id="KW-0479">Metal-binding</keyword>
<dbReference type="AlphaFoldDB" id="A0AAE1I113"/>
<evidence type="ECO:0000256" key="2">
    <source>
        <dbReference type="ARBA" id="ARBA00022771"/>
    </source>
</evidence>
<evidence type="ECO:0000256" key="3">
    <source>
        <dbReference type="ARBA" id="ARBA00022833"/>
    </source>
</evidence>
<dbReference type="Pfam" id="PF04500">
    <property type="entry name" value="FLYWCH"/>
    <property type="match status" value="1"/>
</dbReference>
<dbReference type="EMBL" id="JAHWGI010001421">
    <property type="protein sequence ID" value="KAK3931304.1"/>
    <property type="molecule type" value="Genomic_DNA"/>
</dbReference>
<protein>
    <submittedName>
        <fullName evidence="6">50S ribosomal protein L2</fullName>
    </submittedName>
</protein>
<evidence type="ECO:0000256" key="1">
    <source>
        <dbReference type="ARBA" id="ARBA00022723"/>
    </source>
</evidence>
<name>A0AAE1I113_9NEOP</name>
<dbReference type="InterPro" id="IPR007588">
    <property type="entry name" value="Znf_FLYWCH"/>
</dbReference>